<dbReference type="Pfam" id="PF05050">
    <property type="entry name" value="Methyltransf_21"/>
    <property type="match status" value="1"/>
</dbReference>
<proteinExistence type="predicted"/>
<accession>A0ABP6BQ53</accession>
<feature type="domain" description="Methyltransferase FkbM" evidence="1">
    <location>
        <begin position="100"/>
        <end position="299"/>
    </location>
</feature>
<evidence type="ECO:0000313" key="3">
    <source>
        <dbReference type="Proteomes" id="UP001501509"/>
    </source>
</evidence>
<dbReference type="PANTHER" id="PTHR34203">
    <property type="entry name" value="METHYLTRANSFERASE, FKBM FAMILY PROTEIN"/>
    <property type="match status" value="1"/>
</dbReference>
<evidence type="ECO:0000259" key="1">
    <source>
        <dbReference type="Pfam" id="PF05050"/>
    </source>
</evidence>
<dbReference type="PANTHER" id="PTHR34203:SF15">
    <property type="entry name" value="SLL1173 PROTEIN"/>
    <property type="match status" value="1"/>
</dbReference>
<dbReference type="InterPro" id="IPR006342">
    <property type="entry name" value="FkbM_mtfrase"/>
</dbReference>
<dbReference type="Gene3D" id="3.40.50.150">
    <property type="entry name" value="Vaccinia Virus protein VP39"/>
    <property type="match status" value="1"/>
</dbReference>
<comment type="caution">
    <text evidence="2">The sequence shown here is derived from an EMBL/GenBank/DDBJ whole genome shotgun (WGS) entry which is preliminary data.</text>
</comment>
<evidence type="ECO:0000313" key="2">
    <source>
        <dbReference type="EMBL" id="GAA2581698.1"/>
    </source>
</evidence>
<dbReference type="InterPro" id="IPR029063">
    <property type="entry name" value="SAM-dependent_MTases_sf"/>
</dbReference>
<reference evidence="3" key="1">
    <citation type="journal article" date="2019" name="Int. J. Syst. Evol. Microbiol.">
        <title>The Global Catalogue of Microorganisms (GCM) 10K type strain sequencing project: providing services to taxonomists for standard genome sequencing and annotation.</title>
        <authorList>
            <consortium name="The Broad Institute Genomics Platform"/>
            <consortium name="The Broad Institute Genome Sequencing Center for Infectious Disease"/>
            <person name="Wu L."/>
            <person name="Ma J."/>
        </authorList>
    </citation>
    <scope>NUCLEOTIDE SEQUENCE [LARGE SCALE GENOMIC DNA]</scope>
    <source>
        <strain evidence="3">JCM 6833</strain>
    </source>
</reference>
<dbReference type="RefSeq" id="WP_344538556.1">
    <property type="nucleotide sequence ID" value="NZ_BAAATD010000001.1"/>
</dbReference>
<dbReference type="SUPFAM" id="SSF53335">
    <property type="entry name" value="S-adenosyl-L-methionine-dependent methyltransferases"/>
    <property type="match status" value="1"/>
</dbReference>
<dbReference type="NCBIfam" id="TIGR01444">
    <property type="entry name" value="fkbM_fam"/>
    <property type="match status" value="1"/>
</dbReference>
<keyword evidence="3" id="KW-1185">Reference proteome</keyword>
<protein>
    <recommendedName>
        <fullName evidence="1">Methyltransferase FkbM domain-containing protein</fullName>
    </recommendedName>
</protein>
<sequence>MTTPDNYLGLPLHQVAAEIERALRRYPGIARARVIRDADGRFVAQVLPWGVHSVTADTGVLAELAGMNMAETRFLHDEIFVDEVYLRGGIVLRENAVVFDVGANVGMFSVFVGARCPSAEVYAFEPVPEVFARLQQNIDERGLNTRPFNYGLSDRDQEVSFYYYPNISIMSCRHDYTNWDNEIDLIKRYVANERRSGPPGRAEHLAEVESLLARDFEFVECRCRLRTLSSVIDEVGVRGIDLLKIDAQRAEYDVLQGIEARHWPLVQQVSMEVHDETGSPTEGRVEQVTGWLAEQGFRVSMEVEEMLRGTGRYAVYAIRPGYENDPRPVVAATGTTHAIKPELVADWLSARLPAELLPDRVDVVDALPQAESS</sequence>
<name>A0ABP6BQ53_9ACTN</name>
<dbReference type="Proteomes" id="UP001501509">
    <property type="component" value="Unassembled WGS sequence"/>
</dbReference>
<dbReference type="EMBL" id="BAAATD010000001">
    <property type="protein sequence ID" value="GAA2581698.1"/>
    <property type="molecule type" value="Genomic_DNA"/>
</dbReference>
<organism evidence="2 3">
    <name type="scientific">Actinomadura fulvescens</name>
    <dbReference type="NCBI Taxonomy" id="46160"/>
    <lineage>
        <taxon>Bacteria</taxon>
        <taxon>Bacillati</taxon>
        <taxon>Actinomycetota</taxon>
        <taxon>Actinomycetes</taxon>
        <taxon>Streptosporangiales</taxon>
        <taxon>Thermomonosporaceae</taxon>
        <taxon>Actinomadura</taxon>
    </lineage>
</organism>
<gene>
    <name evidence="2" type="ORF">GCM10010411_12980</name>
</gene>
<dbReference type="InterPro" id="IPR052514">
    <property type="entry name" value="SAM-dependent_MTase"/>
</dbReference>